<organism evidence="1 2">
    <name type="scientific">Batillaria attramentaria</name>
    <dbReference type="NCBI Taxonomy" id="370345"/>
    <lineage>
        <taxon>Eukaryota</taxon>
        <taxon>Metazoa</taxon>
        <taxon>Spiralia</taxon>
        <taxon>Lophotrochozoa</taxon>
        <taxon>Mollusca</taxon>
        <taxon>Gastropoda</taxon>
        <taxon>Caenogastropoda</taxon>
        <taxon>Sorbeoconcha</taxon>
        <taxon>Cerithioidea</taxon>
        <taxon>Batillariidae</taxon>
        <taxon>Batillaria</taxon>
    </lineage>
</organism>
<evidence type="ECO:0000313" key="2">
    <source>
        <dbReference type="Proteomes" id="UP001519460"/>
    </source>
</evidence>
<dbReference type="Proteomes" id="UP001519460">
    <property type="component" value="Unassembled WGS sequence"/>
</dbReference>
<sequence length="74" mass="8149">MLTNLLNDSAIFDAHSPAAVAQLRETLRMRPQFILKLADPSNGPLLCRRAKGNRQHVALFESQPALSKGLAHVM</sequence>
<dbReference type="EMBL" id="JACVVK020000036">
    <property type="protein sequence ID" value="KAK7500617.1"/>
    <property type="molecule type" value="Genomic_DNA"/>
</dbReference>
<name>A0ABD0LMN4_9CAEN</name>
<keyword evidence="2" id="KW-1185">Reference proteome</keyword>
<dbReference type="AlphaFoldDB" id="A0ABD0LMN4"/>
<proteinExistence type="predicted"/>
<gene>
    <name evidence="1" type="ORF">BaRGS_00008192</name>
</gene>
<comment type="caution">
    <text evidence="1">The sequence shown here is derived from an EMBL/GenBank/DDBJ whole genome shotgun (WGS) entry which is preliminary data.</text>
</comment>
<accession>A0ABD0LMN4</accession>
<reference evidence="1 2" key="1">
    <citation type="journal article" date="2023" name="Sci. Data">
        <title>Genome assembly of the Korean intertidal mud-creeper Batillaria attramentaria.</title>
        <authorList>
            <person name="Patra A.K."/>
            <person name="Ho P.T."/>
            <person name="Jun S."/>
            <person name="Lee S.J."/>
            <person name="Kim Y."/>
            <person name="Won Y.J."/>
        </authorList>
    </citation>
    <scope>NUCLEOTIDE SEQUENCE [LARGE SCALE GENOMIC DNA]</scope>
    <source>
        <strain evidence="1">Wonlab-2016</strain>
    </source>
</reference>
<protein>
    <submittedName>
        <fullName evidence="1">Uncharacterized protein</fullName>
    </submittedName>
</protein>
<evidence type="ECO:0000313" key="1">
    <source>
        <dbReference type="EMBL" id="KAK7500617.1"/>
    </source>
</evidence>